<dbReference type="SUPFAM" id="SSF55811">
    <property type="entry name" value="Nudix"/>
    <property type="match status" value="1"/>
</dbReference>
<evidence type="ECO:0000256" key="16">
    <source>
        <dbReference type="ARBA" id="ARBA00042798"/>
    </source>
</evidence>
<dbReference type="PROSITE" id="PS51462">
    <property type="entry name" value="NUDIX"/>
    <property type="match status" value="1"/>
</dbReference>
<evidence type="ECO:0000313" key="20">
    <source>
        <dbReference type="EMBL" id="SHO56708.1"/>
    </source>
</evidence>
<dbReference type="InterPro" id="IPR029119">
    <property type="entry name" value="MutY_C"/>
</dbReference>
<organism evidence="20 21">
    <name type="scientific">Vibrio quintilis</name>
    <dbReference type="NCBI Taxonomy" id="1117707"/>
    <lineage>
        <taxon>Bacteria</taxon>
        <taxon>Pseudomonadati</taxon>
        <taxon>Pseudomonadota</taxon>
        <taxon>Gammaproteobacteria</taxon>
        <taxon>Vibrionales</taxon>
        <taxon>Vibrionaceae</taxon>
        <taxon>Vibrio</taxon>
    </lineage>
</organism>
<dbReference type="GO" id="GO:0006281">
    <property type="term" value="P:DNA repair"/>
    <property type="evidence" value="ECO:0007669"/>
    <property type="project" value="UniProtKB-KW"/>
</dbReference>
<accession>A0A1M7YVV6</accession>
<evidence type="ECO:0000256" key="17">
    <source>
        <dbReference type="PIRSR" id="PIRSR603561-1"/>
    </source>
</evidence>
<dbReference type="OrthoDB" id="9810648at2"/>
<evidence type="ECO:0000256" key="15">
    <source>
        <dbReference type="ARBA" id="ARBA00041979"/>
    </source>
</evidence>
<dbReference type="GO" id="GO:0046872">
    <property type="term" value="F:metal ion binding"/>
    <property type="evidence" value="ECO:0007669"/>
    <property type="project" value="UniProtKB-KW"/>
</dbReference>
<dbReference type="PRINTS" id="PR00502">
    <property type="entry name" value="NUDIXFAMILY"/>
</dbReference>
<dbReference type="InterPro" id="IPR020476">
    <property type="entry name" value="Nudix_hydrolase"/>
</dbReference>
<dbReference type="FunFam" id="3.90.79.10:FF:000014">
    <property type="entry name" value="8-oxo-dGTP diphosphatase MutT"/>
    <property type="match status" value="1"/>
</dbReference>
<dbReference type="EMBL" id="FRFG01000028">
    <property type="protein sequence ID" value="SHO56708.1"/>
    <property type="molecule type" value="Genomic_DNA"/>
</dbReference>
<dbReference type="AlphaFoldDB" id="A0A1M7YVV6"/>
<evidence type="ECO:0000256" key="1">
    <source>
        <dbReference type="ARBA" id="ARBA00001946"/>
    </source>
</evidence>
<evidence type="ECO:0000256" key="12">
    <source>
        <dbReference type="ARBA" id="ARBA00038905"/>
    </source>
</evidence>
<dbReference type="GO" id="GO:0008413">
    <property type="term" value="F:8-oxo-7,8-dihydroguanosine triphosphate pyrophosphatase activity"/>
    <property type="evidence" value="ECO:0007669"/>
    <property type="project" value="InterPro"/>
</dbReference>
<dbReference type="InterPro" id="IPR047127">
    <property type="entry name" value="MutT-like"/>
</dbReference>
<keyword evidence="5 18" id="KW-0479">Metal-binding</keyword>
<protein>
    <recommendedName>
        <fullName evidence="13">8-oxo-dGTP diphosphatase</fullName>
        <ecNumber evidence="12">3.6.1.55</ecNumber>
    </recommendedName>
    <alternativeName>
        <fullName evidence="16">7,8-dihydro-8-oxoguanine-triphosphatase</fullName>
    </alternativeName>
    <alternativeName>
        <fullName evidence="15">Mutator protein MutT</fullName>
    </alternativeName>
    <alternativeName>
        <fullName evidence="14">dGTP pyrophosphohydrolase</fullName>
    </alternativeName>
</protein>
<dbReference type="Proteomes" id="UP000184600">
    <property type="component" value="Unassembled WGS sequence"/>
</dbReference>
<dbReference type="PANTHER" id="PTHR47707:SF1">
    <property type="entry name" value="NUDIX HYDROLASE FAMILY PROTEIN"/>
    <property type="match status" value="1"/>
</dbReference>
<dbReference type="InterPro" id="IPR000086">
    <property type="entry name" value="NUDIX_hydrolase_dom"/>
</dbReference>
<dbReference type="GO" id="GO:0044715">
    <property type="term" value="F:8-oxo-dGDP phosphatase activity"/>
    <property type="evidence" value="ECO:0007669"/>
    <property type="project" value="TreeGrafter"/>
</dbReference>
<keyword evidence="9" id="KW-0234">DNA repair</keyword>
<dbReference type="RefSeq" id="WP_073582959.1">
    <property type="nucleotide sequence ID" value="NZ_AP024897.1"/>
</dbReference>
<dbReference type="GO" id="GO:0044716">
    <property type="term" value="F:8-oxo-GDP phosphatase activity"/>
    <property type="evidence" value="ECO:0007669"/>
    <property type="project" value="TreeGrafter"/>
</dbReference>
<evidence type="ECO:0000256" key="9">
    <source>
        <dbReference type="ARBA" id="ARBA00023204"/>
    </source>
</evidence>
<dbReference type="Pfam" id="PF14815">
    <property type="entry name" value="NUDIX_4"/>
    <property type="match status" value="1"/>
</dbReference>
<evidence type="ECO:0000256" key="13">
    <source>
        <dbReference type="ARBA" id="ARBA00040794"/>
    </source>
</evidence>
<comment type="cofactor">
    <cofactor evidence="1 18">
        <name>Mg(2+)</name>
        <dbReference type="ChEBI" id="CHEBI:18420"/>
    </cofactor>
</comment>
<dbReference type="InterPro" id="IPR020084">
    <property type="entry name" value="NUDIX_hydrolase_CS"/>
</dbReference>
<evidence type="ECO:0000256" key="14">
    <source>
        <dbReference type="ARBA" id="ARBA00041592"/>
    </source>
</evidence>
<dbReference type="Gene3D" id="3.90.79.10">
    <property type="entry name" value="Nucleoside Triphosphate Pyrophosphohydrolase"/>
    <property type="match status" value="1"/>
</dbReference>
<comment type="catalytic activity">
    <reaction evidence="11">
        <text>8-oxo-GTP + H2O = 8-oxo-GMP + diphosphate + H(+)</text>
        <dbReference type="Rhea" id="RHEA:67616"/>
        <dbReference type="ChEBI" id="CHEBI:15377"/>
        <dbReference type="ChEBI" id="CHEBI:15378"/>
        <dbReference type="ChEBI" id="CHEBI:33019"/>
        <dbReference type="ChEBI" id="CHEBI:143553"/>
        <dbReference type="ChEBI" id="CHEBI:145694"/>
    </reaction>
</comment>
<proteinExistence type="inferred from homology"/>
<dbReference type="NCBIfam" id="TIGR00586">
    <property type="entry name" value="mutt"/>
    <property type="match status" value="1"/>
</dbReference>
<evidence type="ECO:0000256" key="10">
    <source>
        <dbReference type="ARBA" id="ARBA00035861"/>
    </source>
</evidence>
<feature type="binding site" evidence="18">
    <location>
        <position position="38"/>
    </location>
    <ligand>
        <name>Mg(2+)</name>
        <dbReference type="ChEBI" id="CHEBI:18420"/>
    </ligand>
</feature>
<feature type="binding site" evidence="17">
    <location>
        <position position="29"/>
    </location>
    <ligand>
        <name>8-oxo-dGTP</name>
        <dbReference type="ChEBI" id="CHEBI:77896"/>
    </ligand>
</feature>
<keyword evidence="4" id="KW-0235">DNA replication</keyword>
<sequence>MKRTHIVAAIILNTQQSQIYITKRPEHLHQGGLWEFPGGKVETDESIEAAMSRELDEEIGIEIKEQQCFEHFEYDYPDKSLVFDFMLVTAFTGEPYGKEGQSGQWVDISALGQYKFPAANIVIVEKVVKKYS</sequence>
<evidence type="ECO:0000256" key="4">
    <source>
        <dbReference type="ARBA" id="ARBA00022705"/>
    </source>
</evidence>
<keyword evidence="7 20" id="KW-0378">Hydrolase</keyword>
<evidence type="ECO:0000256" key="6">
    <source>
        <dbReference type="ARBA" id="ARBA00022763"/>
    </source>
</evidence>
<feature type="binding site" evidence="18">
    <location>
        <position position="58"/>
    </location>
    <ligand>
        <name>Mg(2+)</name>
        <dbReference type="ChEBI" id="CHEBI:18420"/>
    </ligand>
</feature>
<dbReference type="GO" id="GO:0006260">
    <property type="term" value="P:DNA replication"/>
    <property type="evidence" value="ECO:0007669"/>
    <property type="project" value="UniProtKB-KW"/>
</dbReference>
<gene>
    <name evidence="20" type="primary">mutT</name>
    <name evidence="20" type="ORF">VQ7734_02477</name>
</gene>
<dbReference type="InterPro" id="IPR015797">
    <property type="entry name" value="NUDIX_hydrolase-like_dom_sf"/>
</dbReference>
<name>A0A1M7YVV6_9VIBR</name>
<evidence type="ECO:0000256" key="11">
    <source>
        <dbReference type="ARBA" id="ARBA00036904"/>
    </source>
</evidence>
<dbReference type="GO" id="GO:0035539">
    <property type="term" value="F:8-oxo-7,8-dihydrodeoxyguanosine triphosphate pyrophosphatase activity"/>
    <property type="evidence" value="ECO:0007669"/>
    <property type="project" value="UniProtKB-EC"/>
</dbReference>
<feature type="binding site" evidence="17">
    <location>
        <begin position="35"/>
        <end position="38"/>
    </location>
    <ligand>
        <name>8-oxo-dGTP</name>
        <dbReference type="ChEBI" id="CHEBI:77896"/>
    </ligand>
</feature>
<keyword evidence="3" id="KW-0515">Mutator protein</keyword>
<evidence type="ECO:0000313" key="21">
    <source>
        <dbReference type="Proteomes" id="UP000184600"/>
    </source>
</evidence>
<evidence type="ECO:0000256" key="2">
    <source>
        <dbReference type="ARBA" id="ARBA00005582"/>
    </source>
</evidence>
<comment type="similarity">
    <text evidence="2">Belongs to the Nudix hydrolase family.</text>
</comment>
<evidence type="ECO:0000259" key="19">
    <source>
        <dbReference type="PROSITE" id="PS51462"/>
    </source>
</evidence>
<evidence type="ECO:0000256" key="5">
    <source>
        <dbReference type="ARBA" id="ARBA00022723"/>
    </source>
</evidence>
<dbReference type="PANTHER" id="PTHR47707">
    <property type="entry name" value="8-OXO-DGTP DIPHOSPHATASE"/>
    <property type="match status" value="1"/>
</dbReference>
<keyword evidence="21" id="KW-1185">Reference proteome</keyword>
<keyword evidence="8 18" id="KW-0460">Magnesium</keyword>
<dbReference type="PROSITE" id="PS00893">
    <property type="entry name" value="NUDIX_BOX"/>
    <property type="match status" value="1"/>
</dbReference>
<dbReference type="InterPro" id="IPR003561">
    <property type="entry name" value="Mutator_MutT"/>
</dbReference>
<dbReference type="CDD" id="cd03425">
    <property type="entry name" value="NUDIX_MutT_NudA_like"/>
    <property type="match status" value="1"/>
</dbReference>
<reference evidence="21" key="1">
    <citation type="submission" date="2016-12" db="EMBL/GenBank/DDBJ databases">
        <authorList>
            <person name="Rodrigo-Torres L."/>
            <person name="Arahal R.D."/>
            <person name="Lucena T."/>
        </authorList>
    </citation>
    <scope>NUCLEOTIDE SEQUENCE [LARGE SCALE GENOMIC DNA]</scope>
</reference>
<evidence type="ECO:0000256" key="8">
    <source>
        <dbReference type="ARBA" id="ARBA00022842"/>
    </source>
</evidence>
<evidence type="ECO:0000256" key="18">
    <source>
        <dbReference type="PIRSR" id="PIRSR603561-2"/>
    </source>
</evidence>
<comment type="catalytic activity">
    <reaction evidence="10">
        <text>8-oxo-dGTP + H2O = 8-oxo-dGMP + diphosphate + H(+)</text>
        <dbReference type="Rhea" id="RHEA:31575"/>
        <dbReference type="ChEBI" id="CHEBI:15377"/>
        <dbReference type="ChEBI" id="CHEBI:15378"/>
        <dbReference type="ChEBI" id="CHEBI:33019"/>
        <dbReference type="ChEBI" id="CHEBI:63224"/>
        <dbReference type="ChEBI" id="CHEBI:77896"/>
        <dbReference type="EC" id="3.6.1.55"/>
    </reaction>
</comment>
<dbReference type="STRING" id="1117707.VQ7734_02477"/>
<evidence type="ECO:0000256" key="7">
    <source>
        <dbReference type="ARBA" id="ARBA00022801"/>
    </source>
</evidence>
<keyword evidence="6" id="KW-0227">DNA damage</keyword>
<feature type="binding site" evidence="17">
    <location>
        <position position="24"/>
    </location>
    <ligand>
        <name>8-oxo-dGTP</name>
        <dbReference type="ChEBI" id="CHEBI:77896"/>
    </ligand>
</feature>
<dbReference type="EC" id="3.6.1.55" evidence="12"/>
<evidence type="ECO:0000256" key="3">
    <source>
        <dbReference type="ARBA" id="ARBA00022457"/>
    </source>
</evidence>
<feature type="domain" description="Nudix hydrolase" evidence="19">
    <location>
        <begin position="2"/>
        <end position="129"/>
    </location>
</feature>
<feature type="binding site" evidence="17">
    <location>
        <position position="120"/>
    </location>
    <ligand>
        <name>8-oxo-dGTP</name>
        <dbReference type="ChEBI" id="CHEBI:77896"/>
    </ligand>
</feature>